<feature type="transmembrane region" description="Helical" evidence="2">
    <location>
        <begin position="256"/>
        <end position="275"/>
    </location>
</feature>
<keyword evidence="2" id="KW-0812">Transmembrane</keyword>
<feature type="transmembrane region" description="Helical" evidence="2">
    <location>
        <begin position="188"/>
        <end position="211"/>
    </location>
</feature>
<dbReference type="Proteomes" id="UP000282613">
    <property type="component" value="Unassembled WGS sequence"/>
</dbReference>
<name>A0A0R3VSQ7_TAEAS</name>
<evidence type="ECO:0000256" key="1">
    <source>
        <dbReference type="SAM" id="MobiDB-lite"/>
    </source>
</evidence>
<feature type="transmembrane region" description="Helical" evidence="2">
    <location>
        <begin position="155"/>
        <end position="176"/>
    </location>
</feature>
<feature type="region of interest" description="Disordered" evidence="1">
    <location>
        <begin position="1"/>
        <end position="40"/>
    </location>
</feature>
<accession>A0A0R3VSQ7</accession>
<sequence length="282" mass="32022">MTLRLNSSPRKKPFPSRSALGDHPYGRRQTPANSSPKTHTKCSASSLDISNLGLFLTIVTLIGAASATFLIPIIYVRTFQLNITPESLEAIRAGKLKEFVVSYNHESWPVFNYPKGSDLILDLVAKVERRIGETAEADKIVFRERRRLSVHWRDCFTYYPMVMALLIFSISTQAFFRLHPIWRNASPIAPLFCLAIFHTTIMVIQLATLFANVKMHRKVDALFKKVCVTCLEDIEKTANHTLSVPMTYCMAPPTDYATIYLFTLFTNILTIFTFLDCIDSDI</sequence>
<dbReference type="WBParaSite" id="TASK_0000021301-mRNA-1">
    <property type="protein sequence ID" value="TASK_0000021301-mRNA-1"/>
    <property type="gene ID" value="TASK_0000021301"/>
</dbReference>
<keyword evidence="2" id="KW-1133">Transmembrane helix</keyword>
<evidence type="ECO:0000313" key="4">
    <source>
        <dbReference type="Proteomes" id="UP000282613"/>
    </source>
</evidence>
<dbReference type="EMBL" id="UYRS01000022">
    <property type="protein sequence ID" value="VDK20464.1"/>
    <property type="molecule type" value="Genomic_DNA"/>
</dbReference>
<evidence type="ECO:0000313" key="3">
    <source>
        <dbReference type="EMBL" id="VDK20464.1"/>
    </source>
</evidence>
<keyword evidence="4" id="KW-1185">Reference proteome</keyword>
<feature type="transmembrane region" description="Helical" evidence="2">
    <location>
        <begin position="54"/>
        <end position="76"/>
    </location>
</feature>
<evidence type="ECO:0000313" key="5">
    <source>
        <dbReference type="WBParaSite" id="TASK_0000021301-mRNA-1"/>
    </source>
</evidence>
<evidence type="ECO:0000256" key="2">
    <source>
        <dbReference type="SAM" id="Phobius"/>
    </source>
</evidence>
<dbReference type="OrthoDB" id="6233696at2759"/>
<reference evidence="5" key="1">
    <citation type="submission" date="2017-02" db="UniProtKB">
        <authorList>
            <consortium name="WormBaseParasite"/>
        </authorList>
    </citation>
    <scope>IDENTIFICATION</scope>
</reference>
<reference evidence="3 4" key="2">
    <citation type="submission" date="2018-11" db="EMBL/GenBank/DDBJ databases">
        <authorList>
            <consortium name="Pathogen Informatics"/>
        </authorList>
    </citation>
    <scope>NUCLEOTIDE SEQUENCE [LARGE SCALE GENOMIC DNA]</scope>
</reference>
<feature type="compositionally biased region" description="Polar residues" evidence="1">
    <location>
        <begin position="30"/>
        <end position="40"/>
    </location>
</feature>
<dbReference type="AlphaFoldDB" id="A0A0R3VSQ7"/>
<keyword evidence="2" id="KW-0472">Membrane</keyword>
<proteinExistence type="predicted"/>
<protein>
    <submittedName>
        <fullName evidence="5">Transmembrane protein</fullName>
    </submittedName>
</protein>
<gene>
    <name evidence="3" type="ORF">TASK_LOCUS214</name>
</gene>
<organism evidence="5">
    <name type="scientific">Taenia asiatica</name>
    <name type="common">Asian tapeworm</name>
    <dbReference type="NCBI Taxonomy" id="60517"/>
    <lineage>
        <taxon>Eukaryota</taxon>
        <taxon>Metazoa</taxon>
        <taxon>Spiralia</taxon>
        <taxon>Lophotrochozoa</taxon>
        <taxon>Platyhelminthes</taxon>
        <taxon>Cestoda</taxon>
        <taxon>Eucestoda</taxon>
        <taxon>Cyclophyllidea</taxon>
        <taxon>Taeniidae</taxon>
        <taxon>Taenia</taxon>
    </lineage>
</organism>